<dbReference type="Proteomes" id="UP000655830">
    <property type="component" value="Unassembled WGS sequence"/>
</dbReference>
<dbReference type="Gene3D" id="3.60.40.10">
    <property type="entry name" value="PPM-type phosphatase domain"/>
    <property type="match status" value="1"/>
</dbReference>
<dbReference type="GO" id="GO:0016791">
    <property type="term" value="F:phosphatase activity"/>
    <property type="evidence" value="ECO:0007669"/>
    <property type="project" value="TreeGrafter"/>
</dbReference>
<dbReference type="SMART" id="SM00331">
    <property type="entry name" value="PP2C_SIG"/>
    <property type="match status" value="1"/>
</dbReference>
<feature type="transmembrane region" description="Helical" evidence="2">
    <location>
        <begin position="203"/>
        <end position="227"/>
    </location>
</feature>
<organism evidence="4 5">
    <name type="scientific">Zhenhengia yiwuensis</name>
    <dbReference type="NCBI Taxonomy" id="2763666"/>
    <lineage>
        <taxon>Bacteria</taxon>
        <taxon>Bacillati</taxon>
        <taxon>Bacillota</taxon>
        <taxon>Clostridia</taxon>
        <taxon>Lachnospirales</taxon>
        <taxon>Lachnospiraceae</taxon>
        <taxon>Zhenhengia</taxon>
    </lineage>
</organism>
<feature type="transmembrane region" description="Helical" evidence="2">
    <location>
        <begin position="12"/>
        <end position="35"/>
    </location>
</feature>
<protein>
    <submittedName>
        <fullName evidence="4">SpoIIE family protein phosphatase</fullName>
    </submittedName>
</protein>
<dbReference type="InterPro" id="IPR036457">
    <property type="entry name" value="PPM-type-like_dom_sf"/>
</dbReference>
<sequence length="780" mass="88074">MNRVDTKDKKQVALGVNWHEICLILISFMFARVGFEGSFYTAGIAYIGSLYVTKSMRYFGPLVAILGILSVGDFNIRVLKYILMITIIMLIRKFIEESQKSFNIRNQMVSVFVSTLLVNLVCTVILGRTLYAIAIGVVEAIVAAALTYIFYCGIEVLKEQRDTPLTNKEGISVILMFAVLIAGLVDFYIRVPLCKEIYFRDILTYIVLIGVIYLGGMNIGVTISMVMSSLLVIIGYIEPVFVAIYGMTALMGGLFLTLGRCGVILGGAVGQILGCMLFNGGQIDLSLLGAYLIASLISMILPKHYFGLAGWFGEKSREQNEQLHLERVQRIMTSRLKHIVGGFEKLGDSFQKTDLKKTDFTQKDVKRIIEETGEKMCIDCSMRRFCWEQDINTTYKHAQEMMNIFEKKGFIAEGEIPALFKAHCPNAVNFAYVMSFKMDLLRQEMAWHNRFIENRALIAQQLKAVAVTLKNLVQEVEKEIYFNKEEEKLLRESLLAAGIKLTDIMILENKGKIQSIELYTSLEQRDYKDLMEQIIEDTLGYRVTLDSCTYQKNNYEYKWRTKNTYRITSGYAVSAKEEISGDVYTFMEVEDDQYLLALADGMGSGRVAYEESAATIGMLEDFMDSGFRKDLAVKMINSALILNEKSEVFSTIDVTLIDRKSGIAEFLKAGAATSFILHKNEVIPIRMSTLPIGIVKDVDLEIKRVQLEDGDIVIMITDGILEASGDEVGKEETFKHFILECKGQAPQYMADYLMQKSKDLLGVMPGDDMTIVVARIWQEY</sequence>
<reference evidence="4" key="1">
    <citation type="submission" date="2020-08" db="EMBL/GenBank/DDBJ databases">
        <title>Genome public.</title>
        <authorList>
            <person name="Liu C."/>
            <person name="Sun Q."/>
        </authorList>
    </citation>
    <scope>NUCLEOTIDE SEQUENCE</scope>
    <source>
        <strain evidence="4">NSJ-12</strain>
    </source>
</reference>
<feature type="transmembrane region" description="Helical" evidence="2">
    <location>
        <begin position="233"/>
        <end position="256"/>
    </location>
</feature>
<keyword evidence="2" id="KW-1133">Transmembrane helix</keyword>
<dbReference type="InterPro" id="IPR045768">
    <property type="entry name" value="SpoIIE_N"/>
</dbReference>
<evidence type="ECO:0000259" key="3">
    <source>
        <dbReference type="SMART" id="SM00331"/>
    </source>
</evidence>
<feature type="transmembrane region" description="Helical" evidence="2">
    <location>
        <begin position="131"/>
        <end position="151"/>
    </location>
</feature>
<evidence type="ECO:0000313" key="5">
    <source>
        <dbReference type="Proteomes" id="UP000655830"/>
    </source>
</evidence>
<feature type="transmembrane region" description="Helical" evidence="2">
    <location>
        <begin position="263"/>
        <end position="283"/>
    </location>
</feature>
<evidence type="ECO:0000256" key="1">
    <source>
        <dbReference type="ARBA" id="ARBA00022801"/>
    </source>
</evidence>
<dbReference type="RefSeq" id="WP_249331542.1">
    <property type="nucleotide sequence ID" value="NZ_JACRSY010000004.1"/>
</dbReference>
<keyword evidence="5" id="KW-1185">Reference proteome</keyword>
<dbReference type="InterPro" id="IPR001932">
    <property type="entry name" value="PPM-type_phosphatase-like_dom"/>
</dbReference>
<dbReference type="PANTHER" id="PTHR43156:SF2">
    <property type="entry name" value="STAGE II SPORULATION PROTEIN E"/>
    <property type="match status" value="1"/>
</dbReference>
<dbReference type="Pfam" id="PF19732">
    <property type="entry name" value="SpoIIE_N"/>
    <property type="match status" value="1"/>
</dbReference>
<keyword evidence="2" id="KW-0812">Transmembrane</keyword>
<dbReference type="SUPFAM" id="SSF81606">
    <property type="entry name" value="PP2C-like"/>
    <property type="match status" value="1"/>
</dbReference>
<name>A0A926I8E6_9FIRM</name>
<dbReference type="PANTHER" id="PTHR43156">
    <property type="entry name" value="STAGE II SPORULATION PROTEIN E-RELATED"/>
    <property type="match status" value="1"/>
</dbReference>
<accession>A0A926I8E6</accession>
<dbReference type="AlphaFoldDB" id="A0A926I8E6"/>
<feature type="transmembrane region" description="Helical" evidence="2">
    <location>
        <begin position="171"/>
        <end position="191"/>
    </location>
</feature>
<evidence type="ECO:0000313" key="4">
    <source>
        <dbReference type="EMBL" id="MBC8578570.1"/>
    </source>
</evidence>
<keyword evidence="2" id="KW-0472">Membrane</keyword>
<feature type="transmembrane region" description="Helical" evidence="2">
    <location>
        <begin position="107"/>
        <end position="126"/>
    </location>
</feature>
<dbReference type="Pfam" id="PF07228">
    <property type="entry name" value="SpoIIE"/>
    <property type="match status" value="1"/>
</dbReference>
<feature type="domain" description="PPM-type phosphatase" evidence="3">
    <location>
        <begin position="564"/>
        <end position="776"/>
    </location>
</feature>
<proteinExistence type="predicted"/>
<feature type="transmembrane region" description="Helical" evidence="2">
    <location>
        <begin position="55"/>
        <end position="71"/>
    </location>
</feature>
<feature type="transmembrane region" description="Helical" evidence="2">
    <location>
        <begin position="289"/>
        <end position="312"/>
    </location>
</feature>
<evidence type="ECO:0000256" key="2">
    <source>
        <dbReference type="SAM" id="Phobius"/>
    </source>
</evidence>
<dbReference type="EMBL" id="JACRSY010000004">
    <property type="protein sequence ID" value="MBC8578570.1"/>
    <property type="molecule type" value="Genomic_DNA"/>
</dbReference>
<comment type="caution">
    <text evidence="4">The sequence shown here is derived from an EMBL/GenBank/DDBJ whole genome shotgun (WGS) entry which is preliminary data.</text>
</comment>
<gene>
    <name evidence="4" type="ORF">H8718_03380</name>
</gene>
<keyword evidence="1" id="KW-0378">Hydrolase</keyword>
<dbReference type="InterPro" id="IPR052016">
    <property type="entry name" value="Bact_Sigma-Reg"/>
</dbReference>